<comment type="caution">
    <text evidence="1">The sequence shown here is derived from an EMBL/GenBank/DDBJ whole genome shotgun (WGS) entry which is preliminary data.</text>
</comment>
<name>A0A368GW10_ANCCA</name>
<evidence type="ECO:0000313" key="1">
    <source>
        <dbReference type="EMBL" id="RCN47529.1"/>
    </source>
</evidence>
<gene>
    <name evidence="1" type="ORF">ANCCAN_06431</name>
</gene>
<evidence type="ECO:0000313" key="2">
    <source>
        <dbReference type="Proteomes" id="UP000252519"/>
    </source>
</evidence>
<dbReference type="AlphaFoldDB" id="A0A368GW10"/>
<dbReference type="EMBL" id="JOJR01000061">
    <property type="protein sequence ID" value="RCN47529.1"/>
    <property type="molecule type" value="Genomic_DNA"/>
</dbReference>
<dbReference type="Proteomes" id="UP000252519">
    <property type="component" value="Unassembled WGS sequence"/>
</dbReference>
<reference evidence="1 2" key="1">
    <citation type="submission" date="2014-10" db="EMBL/GenBank/DDBJ databases">
        <title>Draft genome of the hookworm Ancylostoma caninum.</title>
        <authorList>
            <person name="Mitreva M."/>
        </authorList>
    </citation>
    <scope>NUCLEOTIDE SEQUENCE [LARGE SCALE GENOMIC DNA]</scope>
    <source>
        <strain evidence="1 2">Baltimore</strain>
    </source>
</reference>
<accession>A0A368GW10</accession>
<organism evidence="1 2">
    <name type="scientific">Ancylostoma caninum</name>
    <name type="common">Dog hookworm</name>
    <dbReference type="NCBI Taxonomy" id="29170"/>
    <lineage>
        <taxon>Eukaryota</taxon>
        <taxon>Metazoa</taxon>
        <taxon>Ecdysozoa</taxon>
        <taxon>Nematoda</taxon>
        <taxon>Chromadorea</taxon>
        <taxon>Rhabditida</taxon>
        <taxon>Rhabditina</taxon>
        <taxon>Rhabditomorpha</taxon>
        <taxon>Strongyloidea</taxon>
        <taxon>Ancylostomatidae</taxon>
        <taxon>Ancylostomatinae</taxon>
        <taxon>Ancylostoma</taxon>
    </lineage>
</organism>
<sequence length="61" mass="6595">MVQLKRDSPAPVSFAAEVKKFKSDFEAELAEINAKFDSPSSVHCKAVSSENPTPQPCGTIE</sequence>
<keyword evidence="2" id="KW-1185">Reference proteome</keyword>
<protein>
    <submittedName>
        <fullName evidence="1">Uncharacterized protein</fullName>
    </submittedName>
</protein>
<proteinExistence type="predicted"/>